<dbReference type="Proteomes" id="UP000256970">
    <property type="component" value="Unassembled WGS sequence"/>
</dbReference>
<name>A0A383W552_TETOB</name>
<protein>
    <submittedName>
        <fullName evidence="3">Uncharacterized protein</fullName>
    </submittedName>
</protein>
<feature type="signal peptide" evidence="2">
    <location>
        <begin position="1"/>
        <end position="22"/>
    </location>
</feature>
<evidence type="ECO:0000313" key="3">
    <source>
        <dbReference type="EMBL" id="SZX72323.1"/>
    </source>
</evidence>
<keyword evidence="2" id="KW-0732">Signal</keyword>
<accession>A0A383W552</accession>
<organism evidence="3 4">
    <name type="scientific">Tetradesmus obliquus</name>
    <name type="common">Green alga</name>
    <name type="synonym">Acutodesmus obliquus</name>
    <dbReference type="NCBI Taxonomy" id="3088"/>
    <lineage>
        <taxon>Eukaryota</taxon>
        <taxon>Viridiplantae</taxon>
        <taxon>Chlorophyta</taxon>
        <taxon>core chlorophytes</taxon>
        <taxon>Chlorophyceae</taxon>
        <taxon>CS clade</taxon>
        <taxon>Sphaeropleales</taxon>
        <taxon>Scenedesmaceae</taxon>
        <taxon>Tetradesmus</taxon>
    </lineage>
</organism>
<evidence type="ECO:0000256" key="2">
    <source>
        <dbReference type="SAM" id="SignalP"/>
    </source>
</evidence>
<feature type="region of interest" description="Disordered" evidence="1">
    <location>
        <begin position="55"/>
        <end position="96"/>
    </location>
</feature>
<proteinExistence type="predicted"/>
<keyword evidence="4" id="KW-1185">Reference proteome</keyword>
<sequence>MRYCALLVLVAVAAVAAGQVNALNMRMLGSEPQAAVSDVVPQGGNSGPDSWEYWGGGGGGKIWQNPGFGGGGGRGRDKWGNGMLSQGAATTTSTAAAPTETVQAAQPAGQAAPAQTVTVAAVPNAAGP</sequence>
<evidence type="ECO:0000313" key="4">
    <source>
        <dbReference type="Proteomes" id="UP000256970"/>
    </source>
</evidence>
<evidence type="ECO:0000256" key="1">
    <source>
        <dbReference type="SAM" id="MobiDB-lite"/>
    </source>
</evidence>
<feature type="compositionally biased region" description="Gly residues" evidence="1">
    <location>
        <begin position="55"/>
        <end position="73"/>
    </location>
</feature>
<dbReference type="AlphaFoldDB" id="A0A383W552"/>
<dbReference type="EMBL" id="FNXT01001126">
    <property type="protein sequence ID" value="SZX72323.1"/>
    <property type="molecule type" value="Genomic_DNA"/>
</dbReference>
<feature type="chain" id="PRO_5016674302" evidence="2">
    <location>
        <begin position="23"/>
        <end position="128"/>
    </location>
</feature>
<gene>
    <name evidence="3" type="ORF">BQ4739_LOCUS12509</name>
</gene>
<reference evidence="3 4" key="1">
    <citation type="submission" date="2016-10" db="EMBL/GenBank/DDBJ databases">
        <authorList>
            <person name="Cai Z."/>
        </authorList>
    </citation>
    <scope>NUCLEOTIDE SEQUENCE [LARGE SCALE GENOMIC DNA]</scope>
</reference>